<dbReference type="CDD" id="cd00121">
    <property type="entry name" value="MATH"/>
    <property type="match status" value="1"/>
</dbReference>
<dbReference type="SMART" id="SM00061">
    <property type="entry name" value="MATH"/>
    <property type="match status" value="1"/>
</dbReference>
<evidence type="ECO:0000313" key="1">
    <source>
        <dbReference type="EnsemblPlants" id="EMT02015"/>
    </source>
</evidence>
<dbReference type="SUPFAM" id="SSF49599">
    <property type="entry name" value="TRAF domain-like"/>
    <property type="match status" value="1"/>
</dbReference>
<dbReference type="AlphaFoldDB" id="R7W0F0"/>
<proteinExistence type="predicted"/>
<name>R7W0F0_AEGTA</name>
<sequence length="225" mass="24669">MGNINSCWATHSQPPVSVTSSVCTTEATTAVHKFVVKNYSLLDGMGADKYVTSSKFRVGGYDWWIDLCPDGNSRAPGYVAAFLHLLGEAPPAGVTAKFTLSLLKQDGKVHRDSSPLIITRTFETKGSGWGNLMIIKKSKLRGDCFTISLWLSETVAAPVNPRRRCKRWAPSKPCQTPADVAQSLSGTDLVLPRIWLPPRYPPPLRTPSMADTAQQVSDKCLVQFF</sequence>
<dbReference type="PANTHER" id="PTHR26379">
    <property type="entry name" value="BTB/POZ AND MATH DOMAIN-CONTAINING PROTEIN 1"/>
    <property type="match status" value="1"/>
</dbReference>
<dbReference type="Gene3D" id="2.60.210.10">
    <property type="entry name" value="Apoptosis, Tumor Necrosis Factor Receptor Associated Protein 2, Chain A"/>
    <property type="match status" value="1"/>
</dbReference>
<dbReference type="PROSITE" id="PS50144">
    <property type="entry name" value="MATH"/>
    <property type="match status" value="1"/>
</dbReference>
<dbReference type="InterPro" id="IPR002083">
    <property type="entry name" value="MATH/TRAF_dom"/>
</dbReference>
<dbReference type="EnsemblPlants" id="EMT02015">
    <property type="protein sequence ID" value="EMT02015"/>
    <property type="gene ID" value="F775_03171"/>
</dbReference>
<dbReference type="PANTHER" id="PTHR26379:SF486">
    <property type="entry name" value="OS04G0625500 PROTEIN"/>
    <property type="match status" value="1"/>
</dbReference>
<protein>
    <submittedName>
        <fullName evidence="1">Uncharacterized protein</fullName>
    </submittedName>
</protein>
<dbReference type="GO" id="GO:0016567">
    <property type="term" value="P:protein ubiquitination"/>
    <property type="evidence" value="ECO:0007669"/>
    <property type="project" value="InterPro"/>
</dbReference>
<reference evidence="1" key="1">
    <citation type="submission" date="2015-06" db="UniProtKB">
        <authorList>
            <consortium name="EnsemblPlants"/>
        </authorList>
    </citation>
    <scope>IDENTIFICATION</scope>
</reference>
<accession>R7W0F0</accession>
<organism evidence="1">
    <name type="scientific">Aegilops tauschii</name>
    <name type="common">Tausch's goatgrass</name>
    <name type="synonym">Aegilops squarrosa</name>
    <dbReference type="NCBI Taxonomy" id="37682"/>
    <lineage>
        <taxon>Eukaryota</taxon>
        <taxon>Viridiplantae</taxon>
        <taxon>Streptophyta</taxon>
        <taxon>Embryophyta</taxon>
        <taxon>Tracheophyta</taxon>
        <taxon>Spermatophyta</taxon>
        <taxon>Magnoliopsida</taxon>
        <taxon>Liliopsida</taxon>
        <taxon>Poales</taxon>
        <taxon>Poaceae</taxon>
        <taxon>BOP clade</taxon>
        <taxon>Pooideae</taxon>
        <taxon>Triticodae</taxon>
        <taxon>Triticeae</taxon>
        <taxon>Triticinae</taxon>
        <taxon>Aegilops</taxon>
    </lineage>
</organism>
<dbReference type="InterPro" id="IPR008974">
    <property type="entry name" value="TRAF-like"/>
</dbReference>
<dbReference type="InterPro" id="IPR045005">
    <property type="entry name" value="BPM1-6"/>
</dbReference>
<dbReference type="Pfam" id="PF22486">
    <property type="entry name" value="MATH_2"/>
    <property type="match status" value="1"/>
</dbReference>